<keyword evidence="1" id="KW-0812">Transmembrane</keyword>
<dbReference type="HOGENOM" id="CLU_1811451_0_0_2"/>
<dbReference type="AlphaFoldDB" id="F0T5Y2"/>
<dbReference type="KEGG" id="mel:Metbo_1131"/>
<dbReference type="EMBL" id="CP002551">
    <property type="protein sequence ID" value="ADZ09375.1"/>
    <property type="molecule type" value="Genomic_DNA"/>
</dbReference>
<organism evidence="2 3">
    <name type="scientific">Methanobacterium lacus (strain AL-21)</name>
    <dbReference type="NCBI Taxonomy" id="877455"/>
    <lineage>
        <taxon>Archaea</taxon>
        <taxon>Methanobacteriati</taxon>
        <taxon>Methanobacteriota</taxon>
        <taxon>Methanomada group</taxon>
        <taxon>Methanobacteria</taxon>
        <taxon>Methanobacteriales</taxon>
        <taxon>Methanobacteriaceae</taxon>
        <taxon>Methanobacterium</taxon>
    </lineage>
</organism>
<dbReference type="RefSeq" id="WP_013644726.1">
    <property type="nucleotide sequence ID" value="NC_015216.1"/>
</dbReference>
<dbReference type="Proteomes" id="UP000007490">
    <property type="component" value="Chromosome"/>
</dbReference>
<reference evidence="3" key="1">
    <citation type="submission" date="2011-02" db="EMBL/GenBank/DDBJ databases">
        <title>Complete sequence of Methanobacterium sp. AL-21.</title>
        <authorList>
            <consortium name="US DOE Joint Genome Institute"/>
            <person name="Lucas S."/>
            <person name="Copeland A."/>
            <person name="Lapidus A."/>
            <person name="Cheng J.-F."/>
            <person name="Goodwin L."/>
            <person name="Pitluck S."/>
            <person name="Chertkov O."/>
            <person name="Detter J.C."/>
            <person name="Han C."/>
            <person name="Tapia R."/>
            <person name="Land M."/>
            <person name="Hauser L."/>
            <person name="Kyrpides N."/>
            <person name="Ivanova N."/>
            <person name="Mikhailova N."/>
            <person name="Pagani I."/>
            <person name="Cadillo-Quiroz H."/>
            <person name="Imachi H."/>
            <person name="Zinder S."/>
            <person name="Liu W."/>
            <person name="Woyke T."/>
        </authorList>
    </citation>
    <scope>NUCLEOTIDE SEQUENCE [LARGE SCALE GENOMIC DNA]</scope>
    <source>
        <strain evidence="3">AL-21</strain>
    </source>
</reference>
<feature type="transmembrane region" description="Helical" evidence="1">
    <location>
        <begin position="32"/>
        <end position="53"/>
    </location>
</feature>
<feature type="transmembrane region" description="Helical" evidence="1">
    <location>
        <begin position="6"/>
        <end position="25"/>
    </location>
</feature>
<gene>
    <name evidence="2" type="ordered locus">Metbo_1131</name>
</gene>
<dbReference type="GeneID" id="10277581"/>
<name>F0T5Y2_METLA</name>
<keyword evidence="3" id="KW-1185">Reference proteome</keyword>
<proteinExistence type="predicted"/>
<reference evidence="2 3" key="2">
    <citation type="journal article" date="2014" name="Int. J. Syst. Evol. Microbiol.">
        <title>Methanobacterium paludis sp. nov. and a novel strain of Methanobacterium lacus isolated from northern peatlands.</title>
        <authorList>
            <person name="Cadillo-Quiroz H."/>
            <person name="Brauer S.L."/>
            <person name="Goodson N."/>
            <person name="Yavitt J.B."/>
            <person name="Zinder S.H."/>
        </authorList>
    </citation>
    <scope>NUCLEOTIDE SEQUENCE [LARGE SCALE GENOMIC DNA]</scope>
    <source>
        <strain evidence="2 3">AL-21</strain>
    </source>
</reference>
<sequence length="142" mass="15277">MNDISIIFGILAIGILIVFIVLLLNDKLKLHLYNPIIATAIGVVTVFIITPSITELAFYFHLSFFVITISFGIGAFVGGFITVLLSNKSPLIGILPIIPYIITVLLTIGAVESALIISSINIIFALVGSYIGNKTKKSIINN</sequence>
<keyword evidence="1" id="KW-1133">Transmembrane helix</keyword>
<evidence type="ECO:0000313" key="2">
    <source>
        <dbReference type="EMBL" id="ADZ09375.1"/>
    </source>
</evidence>
<protein>
    <submittedName>
        <fullName evidence="2">Uncharacterized protein</fullName>
    </submittedName>
</protein>
<evidence type="ECO:0000313" key="3">
    <source>
        <dbReference type="Proteomes" id="UP000007490"/>
    </source>
</evidence>
<feature type="transmembrane region" description="Helical" evidence="1">
    <location>
        <begin position="59"/>
        <end position="84"/>
    </location>
</feature>
<keyword evidence="1" id="KW-0472">Membrane</keyword>
<evidence type="ECO:0000256" key="1">
    <source>
        <dbReference type="SAM" id="Phobius"/>
    </source>
</evidence>
<feature type="transmembrane region" description="Helical" evidence="1">
    <location>
        <begin position="114"/>
        <end position="132"/>
    </location>
</feature>
<accession>F0T5Y2</accession>
<feature type="transmembrane region" description="Helical" evidence="1">
    <location>
        <begin position="91"/>
        <end position="108"/>
    </location>
</feature>